<protein>
    <submittedName>
        <fullName evidence="1">Exopolygalacturonase X</fullName>
    </submittedName>
</protein>
<sequence>MVSGSLFAVAALALSGVAQAREVPPRPDTKAHPNPPFRPFPVSPPRTKSCFVKPSCTPGRDDSAKILKAFHDCNNGGTVVLDESYTICTPLDLRFLKHVDVALTGRITFCDGVDDWMKKFFPIPFQEGNTWWLWGGEDINLYGLGKGVIDGNGQEWYDAHGSREGILRPLLFVTDGWKGGSITGLKMRQSPNWHNLIANSSDILVSDFDIYSRSASKYEAKNLDGWDTYRSSNIVIQNSVLDHDDDCVSFKPNSTEIIVQGLQCNSSHGISVGSLAQYPGVVDIIENLYIFNNTLSNATDSARLKVWPGLGAVTKPGWIGGGGIGHVRNVTYEQFHVRNNDAALKIDQCYGAVNASTCKEHPSQVLLENILFKDFDGYTSKASDPVAGALICSSEESCDNIRAENVRITVPSGKTTRWQVRNVEKELLDVNGEIVQA</sequence>
<evidence type="ECO:0000313" key="2">
    <source>
        <dbReference type="Proteomes" id="UP000805649"/>
    </source>
</evidence>
<name>A0ACC3YWM8_COLTU</name>
<accession>A0ACC3YWM8</accession>
<keyword evidence="2" id="KW-1185">Reference proteome</keyword>
<comment type="caution">
    <text evidence="1">The sequence shown here is derived from an EMBL/GenBank/DDBJ whole genome shotgun (WGS) entry which is preliminary data.</text>
</comment>
<proteinExistence type="predicted"/>
<dbReference type="EMBL" id="VUJX02000005">
    <property type="protein sequence ID" value="KAL0936282.1"/>
    <property type="molecule type" value="Genomic_DNA"/>
</dbReference>
<evidence type="ECO:0000313" key="1">
    <source>
        <dbReference type="EMBL" id="KAL0936282.1"/>
    </source>
</evidence>
<dbReference type="Proteomes" id="UP000805649">
    <property type="component" value="Unassembled WGS sequence"/>
</dbReference>
<organism evidence="1 2">
    <name type="scientific">Colletotrichum truncatum</name>
    <name type="common">Anthracnose fungus</name>
    <name type="synonym">Colletotrichum capsici</name>
    <dbReference type="NCBI Taxonomy" id="5467"/>
    <lineage>
        <taxon>Eukaryota</taxon>
        <taxon>Fungi</taxon>
        <taxon>Dikarya</taxon>
        <taxon>Ascomycota</taxon>
        <taxon>Pezizomycotina</taxon>
        <taxon>Sordariomycetes</taxon>
        <taxon>Hypocreomycetidae</taxon>
        <taxon>Glomerellales</taxon>
        <taxon>Glomerellaceae</taxon>
        <taxon>Colletotrichum</taxon>
        <taxon>Colletotrichum truncatum species complex</taxon>
    </lineage>
</organism>
<reference evidence="1 2" key="1">
    <citation type="journal article" date="2020" name="Phytopathology">
        <title>Genome Sequence Resources of Colletotrichum truncatum, C. plurivorum, C. musicola, and C. sojae: Four Species Pathogenic to Soybean (Glycine max).</title>
        <authorList>
            <person name="Rogerio F."/>
            <person name="Boufleur T.R."/>
            <person name="Ciampi-Guillardi M."/>
            <person name="Sukno S.A."/>
            <person name="Thon M.R."/>
            <person name="Massola Junior N.S."/>
            <person name="Baroncelli R."/>
        </authorList>
    </citation>
    <scope>NUCLEOTIDE SEQUENCE [LARGE SCALE GENOMIC DNA]</scope>
    <source>
        <strain evidence="1 2">CMES1059</strain>
    </source>
</reference>
<gene>
    <name evidence="1" type="ORF">CTRU02_208497</name>
</gene>